<gene>
    <name evidence="11" type="ORF">DSL72_007624</name>
</gene>
<dbReference type="EC" id="2.3.1.-" evidence="10"/>
<dbReference type="PANTHER" id="PTHR11157:SF169">
    <property type="entry name" value="ELONGATION OF FATTY ACIDS PROTEIN"/>
    <property type="match status" value="1"/>
</dbReference>
<evidence type="ECO:0000256" key="1">
    <source>
        <dbReference type="ARBA" id="ARBA00004141"/>
    </source>
</evidence>
<sequence>MPSATVHFSHPPPSLFVFPPRDDPQALAPPIPGSTLSAPPFAIDPSWHTAALDVRVPITIAAVYAVTVTLVNRYNRRAGNKPWAISKTKAFFVFVVAHNIFLAVYSGWTFAGMWGALQRSIRHPMGPAGLAGTVDSLCKIHGVTGLNNAMSYNASMSKWTAELPTEFRLTSEGTPDSTDLGRLWNEGLAFYGWFFYLSKFYEVLDTAIILAKGKRSSTLQTYHHAGAMMCMWAGIRFMSPPIWMFVFVNSGIHALMYTYYTLTAFSVPIPQALKRSLTTMQIIQFLVGATYATIHSFISYTVSVQVPSIPATIPSVASSASVVAAAAAEIATSTGISNLVKKLLYRAVGEEGLAENVNAPAIPSAAAQAPIVPAHSHAQNHSQIPAYVTETRTIPCIDTSGQTFAIWLNVIYLTPLTFLFVRFFIKSYIRRTSASAKKGGRKASFVAAERAGLDALKGVEREMSRGENALANANGQGKSETH</sequence>
<dbReference type="AlphaFoldDB" id="A0A8A3PII8"/>
<accession>A0A8A3PII8</accession>
<keyword evidence="6 10" id="KW-1133">Transmembrane helix</keyword>
<evidence type="ECO:0000256" key="9">
    <source>
        <dbReference type="ARBA" id="ARBA00023160"/>
    </source>
</evidence>
<feature type="transmembrane region" description="Helical" evidence="10">
    <location>
        <begin position="404"/>
        <end position="425"/>
    </location>
</feature>
<feature type="transmembrane region" description="Helical" evidence="10">
    <location>
        <begin position="252"/>
        <end position="270"/>
    </location>
</feature>
<dbReference type="OrthoDB" id="10259681at2759"/>
<evidence type="ECO:0000256" key="5">
    <source>
        <dbReference type="ARBA" id="ARBA00022832"/>
    </source>
</evidence>
<evidence type="ECO:0000256" key="7">
    <source>
        <dbReference type="ARBA" id="ARBA00023098"/>
    </source>
</evidence>
<dbReference type="GO" id="GO:0034625">
    <property type="term" value="P:fatty acid elongation, monounsaturated fatty acid"/>
    <property type="evidence" value="ECO:0007669"/>
    <property type="project" value="TreeGrafter"/>
</dbReference>
<feature type="transmembrane region" description="Helical" evidence="10">
    <location>
        <begin position="190"/>
        <end position="210"/>
    </location>
</feature>
<dbReference type="GO" id="GO:0030148">
    <property type="term" value="P:sphingolipid biosynthetic process"/>
    <property type="evidence" value="ECO:0007669"/>
    <property type="project" value="TreeGrafter"/>
</dbReference>
<evidence type="ECO:0000313" key="11">
    <source>
        <dbReference type="EMBL" id="QSZ34766.1"/>
    </source>
</evidence>
<dbReference type="GO" id="GO:0009922">
    <property type="term" value="F:fatty acid elongase activity"/>
    <property type="evidence" value="ECO:0007669"/>
    <property type="project" value="InterPro"/>
</dbReference>
<organism evidence="11 12">
    <name type="scientific">Monilinia vaccinii-corymbosi</name>
    <dbReference type="NCBI Taxonomy" id="61207"/>
    <lineage>
        <taxon>Eukaryota</taxon>
        <taxon>Fungi</taxon>
        <taxon>Dikarya</taxon>
        <taxon>Ascomycota</taxon>
        <taxon>Pezizomycotina</taxon>
        <taxon>Leotiomycetes</taxon>
        <taxon>Helotiales</taxon>
        <taxon>Sclerotiniaceae</taxon>
        <taxon>Monilinia</taxon>
    </lineage>
</organism>
<dbReference type="Proteomes" id="UP000672032">
    <property type="component" value="Chromosome 5"/>
</dbReference>
<evidence type="ECO:0000256" key="8">
    <source>
        <dbReference type="ARBA" id="ARBA00023136"/>
    </source>
</evidence>
<keyword evidence="2 10" id="KW-0444">Lipid biosynthesis</keyword>
<comment type="catalytic activity">
    <reaction evidence="10">
        <text>an acyl-CoA + malonyl-CoA + H(+) = a 3-oxoacyl-CoA + CO2 + CoA</text>
        <dbReference type="Rhea" id="RHEA:50252"/>
        <dbReference type="ChEBI" id="CHEBI:15378"/>
        <dbReference type="ChEBI" id="CHEBI:16526"/>
        <dbReference type="ChEBI" id="CHEBI:57287"/>
        <dbReference type="ChEBI" id="CHEBI:57384"/>
        <dbReference type="ChEBI" id="CHEBI:58342"/>
        <dbReference type="ChEBI" id="CHEBI:90726"/>
    </reaction>
    <physiologicalReaction direction="left-to-right" evidence="10">
        <dbReference type="Rhea" id="RHEA:50253"/>
    </physiologicalReaction>
</comment>
<reference evidence="11" key="1">
    <citation type="submission" date="2020-10" db="EMBL/GenBank/DDBJ databases">
        <title>Genome Sequence of Monilinia vaccinii-corymbosi Sheds Light on Mummy Berry Disease Infection of Blueberry and Mating Type.</title>
        <authorList>
            <person name="Yow A.G."/>
            <person name="Zhang Y."/>
            <person name="Bansal K."/>
            <person name="Eacker S.M."/>
            <person name="Sullivan S."/>
            <person name="Liachko I."/>
            <person name="Cubeta M.A."/>
            <person name="Rollins J.A."/>
            <person name="Ashrafi H."/>
        </authorList>
    </citation>
    <scope>NUCLEOTIDE SEQUENCE</scope>
    <source>
        <strain evidence="11">RL-1</strain>
    </source>
</reference>
<dbReference type="InterPro" id="IPR002076">
    <property type="entry name" value="ELO_fam"/>
</dbReference>
<keyword evidence="5 10" id="KW-0276">Fatty acid metabolism</keyword>
<dbReference type="GO" id="GO:0019367">
    <property type="term" value="P:fatty acid elongation, saturated fatty acid"/>
    <property type="evidence" value="ECO:0007669"/>
    <property type="project" value="TreeGrafter"/>
</dbReference>
<keyword evidence="3 10" id="KW-0808">Transferase</keyword>
<keyword evidence="4 10" id="KW-0812">Transmembrane</keyword>
<feature type="transmembrane region" description="Helical" evidence="10">
    <location>
        <begin position="91"/>
        <end position="117"/>
    </location>
</feature>
<dbReference type="PANTHER" id="PTHR11157">
    <property type="entry name" value="FATTY ACID ACYL TRANSFERASE-RELATED"/>
    <property type="match status" value="1"/>
</dbReference>
<proteinExistence type="inferred from homology"/>
<keyword evidence="7 10" id="KW-0443">Lipid metabolism</keyword>
<keyword evidence="12" id="KW-1185">Reference proteome</keyword>
<evidence type="ECO:0000256" key="2">
    <source>
        <dbReference type="ARBA" id="ARBA00022516"/>
    </source>
</evidence>
<dbReference type="EMBL" id="CP063409">
    <property type="protein sequence ID" value="QSZ34766.1"/>
    <property type="molecule type" value="Genomic_DNA"/>
</dbReference>
<protein>
    <recommendedName>
        <fullName evidence="10">Elongation of fatty acids protein</fullName>
        <ecNumber evidence="10">2.3.1.-</ecNumber>
    </recommendedName>
</protein>
<name>A0A8A3PII8_9HELO</name>
<evidence type="ECO:0000313" key="12">
    <source>
        <dbReference type="Proteomes" id="UP000672032"/>
    </source>
</evidence>
<evidence type="ECO:0000256" key="10">
    <source>
        <dbReference type="RuleBase" id="RU361115"/>
    </source>
</evidence>
<feature type="transmembrane region" description="Helical" evidence="10">
    <location>
        <begin position="282"/>
        <end position="302"/>
    </location>
</feature>
<dbReference type="GO" id="GO:0005789">
    <property type="term" value="C:endoplasmic reticulum membrane"/>
    <property type="evidence" value="ECO:0007669"/>
    <property type="project" value="TreeGrafter"/>
</dbReference>
<comment type="subcellular location">
    <subcellularLocation>
        <location evidence="1">Membrane</location>
        <topology evidence="1">Multi-pass membrane protein</topology>
    </subcellularLocation>
</comment>
<evidence type="ECO:0000256" key="3">
    <source>
        <dbReference type="ARBA" id="ARBA00022679"/>
    </source>
</evidence>
<evidence type="ECO:0000256" key="6">
    <source>
        <dbReference type="ARBA" id="ARBA00022989"/>
    </source>
</evidence>
<keyword evidence="9 10" id="KW-0275">Fatty acid biosynthesis</keyword>
<comment type="similarity">
    <text evidence="10">Belongs to the ELO family.</text>
</comment>
<keyword evidence="8 10" id="KW-0472">Membrane</keyword>
<dbReference type="GO" id="GO:0042761">
    <property type="term" value="P:very long-chain fatty acid biosynthetic process"/>
    <property type="evidence" value="ECO:0007669"/>
    <property type="project" value="TreeGrafter"/>
</dbReference>
<dbReference type="GO" id="GO:0034626">
    <property type="term" value="P:fatty acid elongation, polyunsaturated fatty acid"/>
    <property type="evidence" value="ECO:0007669"/>
    <property type="project" value="TreeGrafter"/>
</dbReference>
<dbReference type="Pfam" id="PF01151">
    <property type="entry name" value="ELO"/>
    <property type="match status" value="1"/>
</dbReference>
<evidence type="ECO:0000256" key="4">
    <source>
        <dbReference type="ARBA" id="ARBA00022692"/>
    </source>
</evidence>
<feature type="transmembrane region" description="Helical" evidence="10">
    <location>
        <begin position="54"/>
        <end position="71"/>
    </location>
</feature>